<evidence type="ECO:0000256" key="5">
    <source>
        <dbReference type="ARBA" id="ARBA00022617"/>
    </source>
</evidence>
<dbReference type="PIRSF" id="PIRSF000267">
    <property type="entry name" value="Cyt_oxidse_sub2"/>
    <property type="match status" value="1"/>
</dbReference>
<sequence length="339" mass="38090">MTFLQILWFVVIGILFAGFIFFEGFDFGIGMATRFFAVDDQERQQVLRSVAPHWDGNEVWLITAGGAMFASFPLWYASLFSGYYILLFLILIALIFRGVSFEFGVHAQTKFERSTWLWANFIGCLFAPFLLGMMLTSMIQGVPMDAQGNVWAGFGVVVNWLSVVGGLAVTYLCFIHGLNYLSLKTKNDLHARAMNMADKLYWLVYPVLVLFALLAIFQTDFFARHVISSSVILIVIVLLTVWGHISARFGHSGHAFLASGLSLILIMAFIFNGIFPRVMIATQSKNDLLIHNASASPLTLDIMTGVLLVLLPIVLIYFAWSYWIQRRTKVDLANGSETY</sequence>
<dbReference type="GO" id="GO:0016682">
    <property type="term" value="F:oxidoreductase activity, acting on diphenols and related substances as donors, oxygen as acceptor"/>
    <property type="evidence" value="ECO:0007669"/>
    <property type="project" value="TreeGrafter"/>
</dbReference>
<dbReference type="GO" id="GO:0005886">
    <property type="term" value="C:plasma membrane"/>
    <property type="evidence" value="ECO:0007669"/>
    <property type="project" value="UniProtKB-SubCell"/>
</dbReference>
<gene>
    <name evidence="13" type="ORF">OKIT_1396</name>
</gene>
<keyword evidence="8" id="KW-0249">Electron transport</keyword>
<feature type="transmembrane region" description="Helical" evidence="12">
    <location>
        <begin position="6"/>
        <end position="25"/>
    </location>
</feature>
<keyword evidence="7" id="KW-0479">Metal-binding</keyword>
<name>G9WFV6_9LACO</name>
<dbReference type="OrthoDB" id="9776710at2"/>
<feature type="transmembrane region" description="Helical" evidence="12">
    <location>
        <begin position="151"/>
        <end position="179"/>
    </location>
</feature>
<evidence type="ECO:0000256" key="12">
    <source>
        <dbReference type="SAM" id="Phobius"/>
    </source>
</evidence>
<evidence type="ECO:0000256" key="1">
    <source>
        <dbReference type="ARBA" id="ARBA00004651"/>
    </source>
</evidence>
<keyword evidence="14" id="KW-1185">Reference proteome</keyword>
<organism evidence="13 14">
    <name type="scientific">Oenococcus kitaharae DSM 17330</name>
    <dbReference type="NCBI Taxonomy" id="1045004"/>
    <lineage>
        <taxon>Bacteria</taxon>
        <taxon>Bacillati</taxon>
        <taxon>Bacillota</taxon>
        <taxon>Bacilli</taxon>
        <taxon>Lactobacillales</taxon>
        <taxon>Lactobacillaceae</taxon>
        <taxon>Oenococcus</taxon>
    </lineage>
</organism>
<feature type="transmembrane region" description="Helical" evidence="12">
    <location>
        <begin position="200"/>
        <end position="217"/>
    </location>
</feature>
<feature type="transmembrane region" description="Helical" evidence="12">
    <location>
        <begin position="223"/>
        <end position="243"/>
    </location>
</feature>
<keyword evidence="3" id="KW-0813">Transport</keyword>
<evidence type="ECO:0000256" key="3">
    <source>
        <dbReference type="ARBA" id="ARBA00022448"/>
    </source>
</evidence>
<dbReference type="Proteomes" id="UP000004959">
    <property type="component" value="Chromosome"/>
</dbReference>
<evidence type="ECO:0000256" key="8">
    <source>
        <dbReference type="ARBA" id="ARBA00022982"/>
    </source>
</evidence>
<keyword evidence="11 12" id="KW-0472">Membrane</keyword>
<protein>
    <submittedName>
        <fullName evidence="13">Cytochrome d ubiquinol oxidase subunit II</fullName>
    </submittedName>
</protein>
<comment type="subcellular location">
    <subcellularLocation>
        <location evidence="1">Cell membrane</location>
        <topology evidence="1">Multi-pass membrane protein</topology>
    </subcellularLocation>
</comment>
<dbReference type="PANTHER" id="PTHR43141">
    <property type="entry name" value="CYTOCHROME BD2 SUBUNIT II"/>
    <property type="match status" value="1"/>
</dbReference>
<dbReference type="EMBL" id="AFVZ01000001">
    <property type="protein sequence ID" value="EHN59479.1"/>
    <property type="molecule type" value="Genomic_DNA"/>
</dbReference>
<feature type="transmembrane region" description="Helical" evidence="12">
    <location>
        <begin position="83"/>
        <end position="105"/>
    </location>
</feature>
<accession>G9WFV6</accession>
<comment type="caution">
    <text evidence="13">The sequence shown here is derived from an EMBL/GenBank/DDBJ whole genome shotgun (WGS) entry which is preliminary data.</text>
</comment>
<evidence type="ECO:0000256" key="10">
    <source>
        <dbReference type="ARBA" id="ARBA00023004"/>
    </source>
</evidence>
<feature type="transmembrane region" description="Helical" evidence="12">
    <location>
        <begin position="255"/>
        <end position="275"/>
    </location>
</feature>
<dbReference type="GO" id="GO:0009055">
    <property type="term" value="F:electron transfer activity"/>
    <property type="evidence" value="ECO:0007669"/>
    <property type="project" value="TreeGrafter"/>
</dbReference>
<keyword evidence="6 12" id="KW-0812">Transmembrane</keyword>
<feature type="transmembrane region" description="Helical" evidence="12">
    <location>
        <begin position="295"/>
        <end position="320"/>
    </location>
</feature>
<dbReference type="PANTHER" id="PTHR43141:SF5">
    <property type="entry name" value="CYTOCHROME BD-I UBIQUINOL OXIDASE SUBUNIT 2"/>
    <property type="match status" value="1"/>
</dbReference>
<dbReference type="STRING" id="336988.NT96_00620"/>
<reference evidence="13 14" key="1">
    <citation type="journal article" date="2012" name="PLoS ONE">
        <title>Functional divergence in the genus oenococcus as predicted by genome sequencing of the newly-described species, Oenococcus kitaharae.</title>
        <authorList>
            <person name="Borneman A.R."/>
            <person name="McCarthy J.M."/>
            <person name="Chambers P.J."/>
            <person name="Bartowsky E.J."/>
        </authorList>
    </citation>
    <scope>NUCLEOTIDE SEQUENCE [LARGE SCALE GENOMIC DNA]</scope>
    <source>
        <strain evidence="14">DSM17330</strain>
    </source>
</reference>
<feature type="transmembrane region" description="Helical" evidence="12">
    <location>
        <begin position="117"/>
        <end position="139"/>
    </location>
</feature>
<dbReference type="NCBIfam" id="TIGR00203">
    <property type="entry name" value="cydB"/>
    <property type="match status" value="1"/>
</dbReference>
<evidence type="ECO:0000256" key="9">
    <source>
        <dbReference type="ARBA" id="ARBA00022989"/>
    </source>
</evidence>
<dbReference type="eggNOG" id="COG1294">
    <property type="taxonomic scope" value="Bacteria"/>
</dbReference>
<evidence type="ECO:0000313" key="14">
    <source>
        <dbReference type="Proteomes" id="UP000004959"/>
    </source>
</evidence>
<dbReference type="GO" id="GO:0046872">
    <property type="term" value="F:metal ion binding"/>
    <property type="evidence" value="ECO:0007669"/>
    <property type="project" value="UniProtKB-KW"/>
</dbReference>
<dbReference type="HOGENOM" id="CLU_049294_0_1_9"/>
<dbReference type="GO" id="GO:0070069">
    <property type="term" value="C:cytochrome complex"/>
    <property type="evidence" value="ECO:0007669"/>
    <property type="project" value="TreeGrafter"/>
</dbReference>
<keyword evidence="10" id="KW-0408">Iron</keyword>
<comment type="similarity">
    <text evidence="2">Belongs to the cytochrome ubiquinol oxidase subunit 2 family.</text>
</comment>
<keyword evidence="9 12" id="KW-1133">Transmembrane helix</keyword>
<evidence type="ECO:0000256" key="4">
    <source>
        <dbReference type="ARBA" id="ARBA00022475"/>
    </source>
</evidence>
<evidence type="ECO:0000256" key="11">
    <source>
        <dbReference type="ARBA" id="ARBA00023136"/>
    </source>
</evidence>
<keyword evidence="5" id="KW-0349">Heme</keyword>
<evidence type="ECO:0000313" key="13">
    <source>
        <dbReference type="EMBL" id="EHN59479.1"/>
    </source>
</evidence>
<evidence type="ECO:0000256" key="7">
    <source>
        <dbReference type="ARBA" id="ARBA00022723"/>
    </source>
</evidence>
<keyword evidence="4" id="KW-1003">Cell membrane</keyword>
<dbReference type="GO" id="GO:0019646">
    <property type="term" value="P:aerobic electron transport chain"/>
    <property type="evidence" value="ECO:0007669"/>
    <property type="project" value="TreeGrafter"/>
</dbReference>
<dbReference type="Pfam" id="PF02322">
    <property type="entry name" value="Cyt_bd_oxida_II"/>
    <property type="match status" value="1"/>
</dbReference>
<dbReference type="InterPro" id="IPR003317">
    <property type="entry name" value="Cyt-d_oxidase_su2"/>
</dbReference>
<dbReference type="PATRIC" id="fig|1045004.4.peg.1371"/>
<dbReference type="RefSeq" id="WP_007746421.1">
    <property type="nucleotide sequence ID" value="NZ_CM001398.1"/>
</dbReference>
<evidence type="ECO:0000256" key="2">
    <source>
        <dbReference type="ARBA" id="ARBA00007543"/>
    </source>
</evidence>
<evidence type="ECO:0000256" key="6">
    <source>
        <dbReference type="ARBA" id="ARBA00022692"/>
    </source>
</evidence>
<proteinExistence type="inferred from homology"/>
<dbReference type="AlphaFoldDB" id="G9WFV6"/>